<dbReference type="InterPro" id="IPR052906">
    <property type="entry name" value="Type_IV_Methyl-Rstrct_Enzyme"/>
</dbReference>
<dbReference type="GO" id="GO:0004519">
    <property type="term" value="F:endonuclease activity"/>
    <property type="evidence" value="ECO:0007669"/>
    <property type="project" value="UniProtKB-KW"/>
</dbReference>
<keyword evidence="2" id="KW-0378">Hydrolase</keyword>
<name>A0ABT6N3U9_9SPHN</name>
<organism evidence="2 3">
    <name type="scientific">Sphingomonas oryzagri</name>
    <dbReference type="NCBI Taxonomy" id="3042314"/>
    <lineage>
        <taxon>Bacteria</taxon>
        <taxon>Pseudomonadati</taxon>
        <taxon>Pseudomonadota</taxon>
        <taxon>Alphaproteobacteria</taxon>
        <taxon>Sphingomonadales</taxon>
        <taxon>Sphingomonadaceae</taxon>
        <taxon>Sphingomonas</taxon>
    </lineage>
</organism>
<dbReference type="InterPro" id="IPR011856">
    <property type="entry name" value="tRNA_endonuc-like_dom_sf"/>
</dbReference>
<dbReference type="EMBL" id="JARYGZ010000002">
    <property type="protein sequence ID" value="MDH7639970.1"/>
    <property type="molecule type" value="Genomic_DNA"/>
</dbReference>
<evidence type="ECO:0000259" key="1">
    <source>
        <dbReference type="Pfam" id="PF04471"/>
    </source>
</evidence>
<keyword evidence="3" id="KW-1185">Reference proteome</keyword>
<dbReference type="Pfam" id="PF04471">
    <property type="entry name" value="Mrr_cat"/>
    <property type="match status" value="1"/>
</dbReference>
<dbReference type="PANTHER" id="PTHR30015:SF6">
    <property type="entry name" value="SLL1429 PROTEIN"/>
    <property type="match status" value="1"/>
</dbReference>
<dbReference type="InterPro" id="IPR007560">
    <property type="entry name" value="Restrct_endonuc_IV_Mrr"/>
</dbReference>
<dbReference type="SUPFAM" id="SSF52980">
    <property type="entry name" value="Restriction endonuclease-like"/>
    <property type="match status" value="1"/>
</dbReference>
<accession>A0ABT6N3U9</accession>
<keyword evidence="2" id="KW-0540">Nuclease</keyword>
<reference evidence="2" key="1">
    <citation type="submission" date="2023-04" db="EMBL/GenBank/DDBJ databases">
        <title>Sphingomonas sp. MAHUQ-71 isolated from rice field.</title>
        <authorList>
            <person name="Huq M.A."/>
        </authorList>
    </citation>
    <scope>NUCLEOTIDE SEQUENCE</scope>
    <source>
        <strain evidence="2">MAHUQ-71</strain>
    </source>
</reference>
<dbReference type="Proteomes" id="UP001160625">
    <property type="component" value="Unassembled WGS sequence"/>
</dbReference>
<proteinExistence type="predicted"/>
<dbReference type="RefSeq" id="WP_281045334.1">
    <property type="nucleotide sequence ID" value="NZ_JARYGZ010000002.1"/>
</dbReference>
<feature type="domain" description="Restriction endonuclease type IV Mrr" evidence="1">
    <location>
        <begin position="216"/>
        <end position="318"/>
    </location>
</feature>
<keyword evidence="2" id="KW-0255">Endonuclease</keyword>
<sequence length="322" mass="35062">MPLAKGIEDFDAGRTAPDVTALDFANLLAHKDAILGIYRGDPSFLTRPYAVATGHGGALRCAPAQANALFAKLIEAEVPWMAFQVDRYFPEWSDVTFRSEAGEPALVVLADRRKDRTFWDGRNPLAYGLIDLTLYFVHLLNIYVPNAPVLKNVYAVNVHEDAIGRQNESHARAAVEKVVQRFLPASGDDGALRLRDLVRLIKADLLRPAPRLNRGLAFEQECMNRLSAAGFEVRATPASGDFGADIIAQKDDLSYAIQCKDTSKPVGVKAVQEAIGARTHYKLDFAVVCAVAGFTDAAVELAASAKVIICNAEQLARRLDAV</sequence>
<dbReference type="Gene3D" id="3.40.1350.10">
    <property type="match status" value="1"/>
</dbReference>
<protein>
    <submittedName>
        <fullName evidence="2">Restriction endonuclease</fullName>
    </submittedName>
</protein>
<comment type="caution">
    <text evidence="2">The sequence shown here is derived from an EMBL/GenBank/DDBJ whole genome shotgun (WGS) entry which is preliminary data.</text>
</comment>
<dbReference type="InterPro" id="IPR011335">
    <property type="entry name" value="Restrct_endonuc-II-like"/>
</dbReference>
<dbReference type="PANTHER" id="PTHR30015">
    <property type="entry name" value="MRR RESTRICTION SYSTEM PROTEIN"/>
    <property type="match status" value="1"/>
</dbReference>
<gene>
    <name evidence="2" type="ORF">QGN17_14635</name>
</gene>
<evidence type="ECO:0000313" key="2">
    <source>
        <dbReference type="EMBL" id="MDH7639970.1"/>
    </source>
</evidence>
<evidence type="ECO:0000313" key="3">
    <source>
        <dbReference type="Proteomes" id="UP001160625"/>
    </source>
</evidence>